<dbReference type="Gene3D" id="3.50.50.60">
    <property type="entry name" value="FAD/NAD(P)-binding domain"/>
    <property type="match status" value="1"/>
</dbReference>
<keyword evidence="3" id="KW-0274">FAD</keyword>
<dbReference type="InterPro" id="IPR050641">
    <property type="entry name" value="RIFMO-like"/>
</dbReference>
<dbReference type="AlphaFoldDB" id="A0A409WPT4"/>
<evidence type="ECO:0000259" key="5">
    <source>
        <dbReference type="Pfam" id="PF01494"/>
    </source>
</evidence>
<gene>
    <name evidence="6" type="ORF">CVT26_004307</name>
</gene>
<evidence type="ECO:0000256" key="1">
    <source>
        <dbReference type="ARBA" id="ARBA00001974"/>
    </source>
</evidence>
<dbReference type="Proteomes" id="UP000284706">
    <property type="component" value="Unassembled WGS sequence"/>
</dbReference>
<sequence length="284" mass="31094">MHAAARFFPGAPRRRTTILRIQNYLADTAHCHSPSGGQGTNTAMQDAFNLAWKLVLVLRQKASASLLDSYEVERMPVVAEMLNLSTALHEKAFRHGQEIEVGKQEDGVQPDPMLRSNKLLQLGVNYRWSNIILDERKAKEGTTEKNPYGTLDLQVSAGDRAPFIGGLVTGEETTDLFTLLREASSHLVLVFPSSKSSIGIEGIGPIQKLVDAGLVDVYAIIDEPSTASLHGLKYLLDVDRGARNAYAADNRTAYVTIRPDGIIGAYAFGIEGIAEYFRHLGVMI</sequence>
<dbReference type="InterPro" id="IPR036188">
    <property type="entry name" value="FAD/NAD-bd_sf"/>
</dbReference>
<evidence type="ECO:0000256" key="3">
    <source>
        <dbReference type="ARBA" id="ARBA00022827"/>
    </source>
</evidence>
<dbReference type="GO" id="GO:0071949">
    <property type="term" value="F:FAD binding"/>
    <property type="evidence" value="ECO:0007669"/>
    <property type="project" value="InterPro"/>
</dbReference>
<dbReference type="GO" id="GO:0016709">
    <property type="term" value="F:oxidoreductase activity, acting on paired donors, with incorporation or reduction of molecular oxygen, NAD(P)H as one donor, and incorporation of one atom of oxygen"/>
    <property type="evidence" value="ECO:0007669"/>
    <property type="project" value="UniProtKB-ARBA"/>
</dbReference>
<comment type="caution">
    <text evidence="6">The sequence shown here is derived from an EMBL/GenBank/DDBJ whole genome shotgun (WGS) entry which is preliminary data.</text>
</comment>
<comment type="cofactor">
    <cofactor evidence="1">
        <name>FAD</name>
        <dbReference type="ChEBI" id="CHEBI:57692"/>
    </cofactor>
</comment>
<keyword evidence="2" id="KW-0285">Flavoprotein</keyword>
<evidence type="ECO:0000256" key="4">
    <source>
        <dbReference type="ARBA" id="ARBA00023002"/>
    </source>
</evidence>
<evidence type="ECO:0000313" key="7">
    <source>
        <dbReference type="Proteomes" id="UP000284706"/>
    </source>
</evidence>
<organism evidence="6 7">
    <name type="scientific">Gymnopilus dilepis</name>
    <dbReference type="NCBI Taxonomy" id="231916"/>
    <lineage>
        <taxon>Eukaryota</taxon>
        <taxon>Fungi</taxon>
        <taxon>Dikarya</taxon>
        <taxon>Basidiomycota</taxon>
        <taxon>Agaricomycotina</taxon>
        <taxon>Agaricomycetes</taxon>
        <taxon>Agaricomycetidae</taxon>
        <taxon>Agaricales</taxon>
        <taxon>Agaricineae</taxon>
        <taxon>Hymenogastraceae</taxon>
        <taxon>Gymnopilus</taxon>
    </lineage>
</organism>
<accession>A0A409WPT4</accession>
<dbReference type="PANTHER" id="PTHR43004">
    <property type="entry name" value="TRK SYSTEM POTASSIUM UPTAKE PROTEIN"/>
    <property type="match status" value="1"/>
</dbReference>
<dbReference type="Pfam" id="PF01494">
    <property type="entry name" value="FAD_binding_3"/>
    <property type="match status" value="1"/>
</dbReference>
<dbReference type="PANTHER" id="PTHR43004:SF19">
    <property type="entry name" value="BINDING MONOOXYGENASE, PUTATIVE (JCVI)-RELATED"/>
    <property type="match status" value="1"/>
</dbReference>
<dbReference type="PRINTS" id="PR00420">
    <property type="entry name" value="RNGMNOXGNASE"/>
</dbReference>
<dbReference type="SUPFAM" id="SSF51905">
    <property type="entry name" value="FAD/NAD(P)-binding domain"/>
    <property type="match status" value="1"/>
</dbReference>
<keyword evidence="7" id="KW-1185">Reference proteome</keyword>
<protein>
    <recommendedName>
        <fullName evidence="5">FAD-binding domain-containing protein</fullName>
    </recommendedName>
</protein>
<evidence type="ECO:0000313" key="6">
    <source>
        <dbReference type="EMBL" id="PPQ80507.1"/>
    </source>
</evidence>
<dbReference type="OrthoDB" id="2690153at2759"/>
<proteinExistence type="predicted"/>
<evidence type="ECO:0000256" key="2">
    <source>
        <dbReference type="ARBA" id="ARBA00022630"/>
    </source>
</evidence>
<dbReference type="InterPro" id="IPR002938">
    <property type="entry name" value="FAD-bd"/>
</dbReference>
<dbReference type="InParanoid" id="A0A409WPT4"/>
<dbReference type="EMBL" id="NHYE01004945">
    <property type="protein sequence ID" value="PPQ80507.1"/>
    <property type="molecule type" value="Genomic_DNA"/>
</dbReference>
<dbReference type="STRING" id="231916.A0A409WPT4"/>
<feature type="domain" description="FAD-binding" evidence="5">
    <location>
        <begin position="27"/>
        <end position="83"/>
    </location>
</feature>
<keyword evidence="4" id="KW-0560">Oxidoreductase</keyword>
<reference evidence="6 7" key="1">
    <citation type="journal article" date="2018" name="Evol. Lett.">
        <title>Horizontal gene cluster transfer increased hallucinogenic mushroom diversity.</title>
        <authorList>
            <person name="Reynolds H.T."/>
            <person name="Vijayakumar V."/>
            <person name="Gluck-Thaler E."/>
            <person name="Korotkin H.B."/>
            <person name="Matheny P.B."/>
            <person name="Slot J.C."/>
        </authorList>
    </citation>
    <scope>NUCLEOTIDE SEQUENCE [LARGE SCALE GENOMIC DNA]</scope>
    <source>
        <strain evidence="6 7">SRW20</strain>
    </source>
</reference>
<name>A0A409WPT4_9AGAR</name>